<comment type="subcellular location">
    <subcellularLocation>
        <location evidence="1">Cytoplasm</location>
    </subcellularLocation>
</comment>
<dbReference type="GO" id="GO:0005524">
    <property type="term" value="F:ATP binding"/>
    <property type="evidence" value="ECO:0007669"/>
    <property type="project" value="UniProtKB-KW"/>
</dbReference>
<evidence type="ECO:0000313" key="12">
    <source>
        <dbReference type="EMBL" id="CAD8394062.1"/>
    </source>
</evidence>
<comment type="similarity">
    <text evidence="2 10">Belongs to the TCP-1 chaperonin family.</text>
</comment>
<dbReference type="GO" id="GO:0051082">
    <property type="term" value="F:unfolded protein binding"/>
    <property type="evidence" value="ECO:0007669"/>
    <property type="project" value="InterPro"/>
</dbReference>
<evidence type="ECO:0000256" key="4">
    <source>
        <dbReference type="ARBA" id="ARBA00017187"/>
    </source>
</evidence>
<dbReference type="Gene3D" id="3.50.7.10">
    <property type="entry name" value="GroEL"/>
    <property type="match status" value="1"/>
</dbReference>
<dbReference type="NCBIfam" id="NF041083">
    <property type="entry name" value="thermosome_beta"/>
    <property type="match status" value="1"/>
</dbReference>
<comment type="function">
    <text evidence="9">Molecular chaperone; assists the folding of proteins upon ATP hydrolysis. Known to play a role, in vitro, in the folding of actin and tubulin.</text>
</comment>
<dbReference type="GO" id="GO:0140662">
    <property type="term" value="F:ATP-dependent protein folding chaperone"/>
    <property type="evidence" value="ECO:0007669"/>
    <property type="project" value="InterPro"/>
</dbReference>
<dbReference type="InterPro" id="IPR012719">
    <property type="entry name" value="Chap_CCT_gamma"/>
</dbReference>
<dbReference type="FunFam" id="1.10.560.10:FF:000073">
    <property type="entry name" value="T-complex protein 1 subunit gamma"/>
    <property type="match status" value="1"/>
</dbReference>
<dbReference type="Gene3D" id="1.10.560.10">
    <property type="entry name" value="GroEL-like equatorial domain"/>
    <property type="match status" value="1"/>
</dbReference>
<dbReference type="SUPFAM" id="SSF52029">
    <property type="entry name" value="GroEL apical domain-like"/>
    <property type="match status" value="1"/>
</dbReference>
<dbReference type="SUPFAM" id="SSF48592">
    <property type="entry name" value="GroEL equatorial domain-like"/>
    <property type="match status" value="1"/>
</dbReference>
<dbReference type="NCBIfam" id="TIGR02344">
    <property type="entry name" value="chap_CCT_gamma"/>
    <property type="match status" value="1"/>
</dbReference>
<organism evidence="12">
    <name type="scientific">Rhodosorus marinus</name>
    <dbReference type="NCBI Taxonomy" id="101924"/>
    <lineage>
        <taxon>Eukaryota</taxon>
        <taxon>Rhodophyta</taxon>
        <taxon>Stylonematophyceae</taxon>
        <taxon>Stylonematales</taxon>
        <taxon>Stylonemataceae</taxon>
        <taxon>Rhodosorus</taxon>
    </lineage>
</organism>
<evidence type="ECO:0000256" key="8">
    <source>
        <dbReference type="ARBA" id="ARBA00023186"/>
    </source>
</evidence>
<reference evidence="12" key="1">
    <citation type="submission" date="2021-01" db="EMBL/GenBank/DDBJ databases">
        <authorList>
            <person name="Corre E."/>
            <person name="Pelletier E."/>
            <person name="Niang G."/>
            <person name="Scheremetjew M."/>
            <person name="Finn R."/>
            <person name="Kale V."/>
            <person name="Holt S."/>
            <person name="Cochrane G."/>
            <person name="Meng A."/>
            <person name="Brown T."/>
            <person name="Cohen L."/>
        </authorList>
    </citation>
    <scope>NUCLEOTIDE SEQUENCE</scope>
    <source>
        <strain evidence="12">UTEX LB 2760</strain>
    </source>
</reference>
<evidence type="ECO:0000256" key="7">
    <source>
        <dbReference type="ARBA" id="ARBA00022840"/>
    </source>
</evidence>
<dbReference type="PROSITE" id="PS00995">
    <property type="entry name" value="TCP1_3"/>
    <property type="match status" value="1"/>
</dbReference>
<dbReference type="GO" id="GO:0016887">
    <property type="term" value="F:ATP hydrolysis activity"/>
    <property type="evidence" value="ECO:0007669"/>
    <property type="project" value="InterPro"/>
</dbReference>
<keyword evidence="6 10" id="KW-0547">Nucleotide-binding</keyword>
<sequence>MQAPVLVLNEQTQRDTGHRAQLTNIAAAKAVSEIIRTTLGPRAMLKMILDASGGIVLTNDGNAILREIDVNHPAAKSIIELSKTQDEEVGDGTTSVSVLAGELLSLSEQFLERNIHPTVVVNGFFRALNDAVAIAEELSMQIDVNKPGELDKVVASCVGTKYVSRYGDLMVKIAIEAVNMVKVEDGDRITADFKNYAKVEKIPGGDLKESKVLSGVMFNKDVVSGTMRRRIENPRIILLDTPVQYQKGESQTNIELTKGEDFQRLMELEEEYVQKICDDILKFNPDVVITEKGISDLALHFFSKKNVSCIRRLRKTDNNRVARACGATIVSRTDELKESDVGTGAGLFEVSKIGDEYFTYVVDCKDAKACSIVLRGGSKDVLNEVERNLQDAMCVARNVGIKPSLVCGGGAIEMAISRALMEKSKSIEGVVQQPYQAVAQALEVIPRTLVENCGASVVRVLTALRAKHANGENTTFGVDGMKGEVVDMRTLGLFEPLEVKTQTIKTSVEAAAMLLRIDDVVSGITRKQDPASGPVQHDDDD</sequence>
<dbReference type="Gene3D" id="3.30.260.10">
    <property type="entry name" value="TCP-1-like chaperonin intermediate domain"/>
    <property type="match status" value="1"/>
</dbReference>
<dbReference type="Pfam" id="PF00118">
    <property type="entry name" value="Cpn60_TCP1"/>
    <property type="match status" value="1"/>
</dbReference>
<evidence type="ECO:0000256" key="11">
    <source>
        <dbReference type="RuleBase" id="RU004191"/>
    </source>
</evidence>
<dbReference type="PROSITE" id="PS00750">
    <property type="entry name" value="TCP1_1"/>
    <property type="match status" value="1"/>
</dbReference>
<dbReference type="InterPro" id="IPR027410">
    <property type="entry name" value="TCP-1-like_intermed_sf"/>
</dbReference>
<dbReference type="PROSITE" id="PS00751">
    <property type="entry name" value="TCP1_2"/>
    <property type="match status" value="1"/>
</dbReference>
<dbReference type="InterPro" id="IPR017998">
    <property type="entry name" value="Chaperone_TCP-1"/>
</dbReference>
<gene>
    <name evidence="12" type="ORF">RMAR0315_LOCUS4047</name>
</gene>
<evidence type="ECO:0000256" key="6">
    <source>
        <dbReference type="ARBA" id="ARBA00022741"/>
    </source>
</evidence>
<dbReference type="InterPro" id="IPR027409">
    <property type="entry name" value="GroEL-like_apical_dom_sf"/>
</dbReference>
<evidence type="ECO:0000256" key="5">
    <source>
        <dbReference type="ARBA" id="ARBA00022490"/>
    </source>
</evidence>
<proteinExistence type="inferred from homology"/>
<evidence type="ECO:0000256" key="3">
    <source>
        <dbReference type="ARBA" id="ARBA00011531"/>
    </source>
</evidence>
<accession>A0A7S0G3W3</accession>
<keyword evidence="7 10" id="KW-0067">ATP-binding</keyword>
<dbReference type="NCBIfam" id="NF041082">
    <property type="entry name" value="thermosome_alpha"/>
    <property type="match status" value="1"/>
</dbReference>
<dbReference type="CDD" id="cd03337">
    <property type="entry name" value="TCP1_gamma"/>
    <property type="match status" value="1"/>
</dbReference>
<dbReference type="GO" id="GO:0005832">
    <property type="term" value="C:chaperonin-containing T-complex"/>
    <property type="evidence" value="ECO:0007669"/>
    <property type="project" value="UniProtKB-ARBA"/>
</dbReference>
<dbReference type="PRINTS" id="PR00304">
    <property type="entry name" value="TCOMPLEXTCP1"/>
</dbReference>
<keyword evidence="8 10" id="KW-0143">Chaperone</keyword>
<dbReference type="EMBL" id="HBEK01007438">
    <property type="protein sequence ID" value="CAD8394062.1"/>
    <property type="molecule type" value="Transcribed_RNA"/>
</dbReference>
<dbReference type="InterPro" id="IPR027413">
    <property type="entry name" value="GROEL-like_equatorial_sf"/>
</dbReference>
<evidence type="ECO:0000256" key="9">
    <source>
        <dbReference type="ARBA" id="ARBA00024677"/>
    </source>
</evidence>
<dbReference type="FunFam" id="1.10.560.10:FF:000085">
    <property type="entry name" value="T-complex protein 1 subunit gamma"/>
    <property type="match status" value="1"/>
</dbReference>
<dbReference type="InterPro" id="IPR002194">
    <property type="entry name" value="Chaperonin_TCP-1_CS"/>
</dbReference>
<dbReference type="InterPro" id="IPR054827">
    <property type="entry name" value="thermosome_alpha"/>
</dbReference>
<name>A0A7S0G3W3_9RHOD</name>
<dbReference type="FunFam" id="3.50.7.10:FF:000005">
    <property type="entry name" value="T-complex protein 1 subunit gamma"/>
    <property type="match status" value="1"/>
</dbReference>
<dbReference type="SUPFAM" id="SSF54849">
    <property type="entry name" value="GroEL-intermediate domain like"/>
    <property type="match status" value="1"/>
</dbReference>
<evidence type="ECO:0000256" key="2">
    <source>
        <dbReference type="ARBA" id="ARBA00008020"/>
    </source>
</evidence>
<evidence type="ECO:0000256" key="10">
    <source>
        <dbReference type="RuleBase" id="RU004187"/>
    </source>
</evidence>
<comment type="subunit">
    <text evidence="3">Heterooligomeric complex of about 850 to 900 kDa that forms two stacked rings, 12 to 16 nm in diameter.</text>
</comment>
<dbReference type="PANTHER" id="PTHR11353">
    <property type="entry name" value="CHAPERONIN"/>
    <property type="match status" value="1"/>
</dbReference>
<protein>
    <recommendedName>
        <fullName evidence="4 11">T-complex protein 1 subunit gamma</fullName>
    </recommendedName>
</protein>
<dbReference type="InterPro" id="IPR053374">
    <property type="entry name" value="TCP-1_chaperonin"/>
</dbReference>
<evidence type="ECO:0000256" key="1">
    <source>
        <dbReference type="ARBA" id="ARBA00004496"/>
    </source>
</evidence>
<keyword evidence="5" id="KW-0963">Cytoplasm</keyword>
<dbReference type="AlphaFoldDB" id="A0A7S0G3W3"/>
<dbReference type="InterPro" id="IPR002423">
    <property type="entry name" value="Cpn60/GroEL/TCP-1"/>
</dbReference>